<dbReference type="PANTHER" id="PTHR13016:SF0">
    <property type="entry name" value="AMME SYNDROME CANDIDATE GENE 1 PROTEIN"/>
    <property type="match status" value="1"/>
</dbReference>
<dbReference type="NCBIfam" id="TIGR00296">
    <property type="entry name" value="TIGR00296 family protein"/>
    <property type="match status" value="1"/>
</dbReference>
<dbReference type="PANTHER" id="PTHR13016">
    <property type="entry name" value="AMMECR1 HOMOLOG"/>
    <property type="match status" value="1"/>
</dbReference>
<evidence type="ECO:0000313" key="3">
    <source>
        <dbReference type="Proteomes" id="UP001162060"/>
    </source>
</evidence>
<evidence type="ECO:0000313" key="2">
    <source>
        <dbReference type="EMBL" id="CAK7932634.1"/>
    </source>
</evidence>
<name>A0AAV1UDE7_9STRA</name>
<dbReference type="InterPro" id="IPR023473">
    <property type="entry name" value="AMMECR1"/>
</dbReference>
<accession>A0AAV1UDE7</accession>
<dbReference type="Proteomes" id="UP001162060">
    <property type="component" value="Unassembled WGS sequence"/>
</dbReference>
<protein>
    <recommendedName>
        <fullName evidence="1">AMMECR1 domain-containing protein</fullName>
    </recommendedName>
</protein>
<gene>
    <name evidence="2" type="ORF">PM001_LOCUS17784</name>
</gene>
<dbReference type="InterPro" id="IPR002733">
    <property type="entry name" value="AMMECR1_domain"/>
</dbReference>
<organism evidence="2 3">
    <name type="scientific">Peronospora matthiolae</name>
    <dbReference type="NCBI Taxonomy" id="2874970"/>
    <lineage>
        <taxon>Eukaryota</taxon>
        <taxon>Sar</taxon>
        <taxon>Stramenopiles</taxon>
        <taxon>Oomycota</taxon>
        <taxon>Peronosporomycetes</taxon>
        <taxon>Peronosporales</taxon>
        <taxon>Peronosporaceae</taxon>
        <taxon>Peronospora</taxon>
    </lineage>
</organism>
<reference evidence="2" key="1">
    <citation type="submission" date="2024-01" db="EMBL/GenBank/DDBJ databases">
        <authorList>
            <person name="Webb A."/>
        </authorList>
    </citation>
    <scope>NUCLEOTIDE SEQUENCE</scope>
    <source>
        <strain evidence="2">Pm1</strain>
    </source>
</reference>
<comment type="caution">
    <text evidence="2">The sequence shown here is derived from an EMBL/GenBank/DDBJ whole genome shotgun (WGS) entry which is preliminary data.</text>
</comment>
<dbReference type="PROSITE" id="PS51112">
    <property type="entry name" value="AMMECR1"/>
    <property type="match status" value="1"/>
</dbReference>
<proteinExistence type="predicted"/>
<dbReference type="InterPro" id="IPR036071">
    <property type="entry name" value="AMMECR1_dom_sf"/>
</dbReference>
<dbReference type="EMBL" id="CAKLBY020000190">
    <property type="protein sequence ID" value="CAK7932634.1"/>
    <property type="molecule type" value="Genomic_DNA"/>
</dbReference>
<evidence type="ECO:0000259" key="1">
    <source>
        <dbReference type="PROSITE" id="PS51112"/>
    </source>
</evidence>
<dbReference type="AlphaFoldDB" id="A0AAV1UDE7"/>
<dbReference type="Pfam" id="PF01871">
    <property type="entry name" value="AMMECR1"/>
    <property type="match status" value="1"/>
</dbReference>
<sequence length="198" mass="22713">MASAEMVVYCFDTLQSHFEGSTEPTLRSSVQQQQYPLFVTWEIEEHGERRLRGCIGTLKPTRLCSLRDFTFKSALRDHRFDPIGPHELQRLCCSVSLLLDYQDAGSYDDWKIGTHGIIIEFTDSRGKEYSATYLPQVACEQGWTHVETVTALMRKAGYRHGVTDAMLEAVRVTRYRSSSHKLTYQQYVSLKQTMLDSA</sequence>
<dbReference type="InterPro" id="IPR027485">
    <property type="entry name" value="AMMECR1_N"/>
</dbReference>
<feature type="domain" description="AMMECR1" evidence="1">
    <location>
        <begin position="1"/>
        <end position="191"/>
    </location>
</feature>
<dbReference type="Gene3D" id="3.30.700.20">
    <property type="entry name" value="Hypothetical protein ph0010, domain 1"/>
    <property type="match status" value="1"/>
</dbReference>
<dbReference type="SUPFAM" id="SSF143447">
    <property type="entry name" value="AMMECR1-like"/>
    <property type="match status" value="1"/>
</dbReference>